<dbReference type="AlphaFoldDB" id="A0A8E2JT31"/>
<organism evidence="4 5">
    <name type="scientific">Glonium stellatum</name>
    <dbReference type="NCBI Taxonomy" id="574774"/>
    <lineage>
        <taxon>Eukaryota</taxon>
        <taxon>Fungi</taxon>
        <taxon>Dikarya</taxon>
        <taxon>Ascomycota</taxon>
        <taxon>Pezizomycotina</taxon>
        <taxon>Dothideomycetes</taxon>
        <taxon>Pleosporomycetidae</taxon>
        <taxon>Gloniales</taxon>
        <taxon>Gloniaceae</taxon>
        <taxon>Glonium</taxon>
    </lineage>
</organism>
<evidence type="ECO:0000313" key="5">
    <source>
        <dbReference type="Proteomes" id="UP000250140"/>
    </source>
</evidence>
<evidence type="ECO:0000259" key="3">
    <source>
        <dbReference type="Pfam" id="PF11954"/>
    </source>
</evidence>
<gene>
    <name evidence="4" type="ORF">AOQ84DRAFT_388841</name>
</gene>
<dbReference type="Proteomes" id="UP000250140">
    <property type="component" value="Unassembled WGS sequence"/>
</dbReference>
<proteinExistence type="inferred from homology"/>
<dbReference type="InterPro" id="IPR012338">
    <property type="entry name" value="Beta-lactam/transpept-like"/>
</dbReference>
<dbReference type="InterPro" id="IPR001466">
    <property type="entry name" value="Beta-lactam-related"/>
</dbReference>
<dbReference type="EMBL" id="KV749659">
    <property type="protein sequence ID" value="OCL08448.1"/>
    <property type="molecule type" value="Genomic_DNA"/>
</dbReference>
<dbReference type="Gene3D" id="2.40.128.600">
    <property type="match status" value="1"/>
</dbReference>
<dbReference type="PANTHER" id="PTHR46825:SF9">
    <property type="entry name" value="BETA-LACTAMASE-RELATED DOMAIN-CONTAINING PROTEIN"/>
    <property type="match status" value="1"/>
</dbReference>
<dbReference type="InterPro" id="IPR050491">
    <property type="entry name" value="AmpC-like"/>
</dbReference>
<evidence type="ECO:0000313" key="4">
    <source>
        <dbReference type="EMBL" id="OCL08448.1"/>
    </source>
</evidence>
<protein>
    <submittedName>
        <fullName evidence="4">Beta-lactamase/transpeptidase-like protein</fullName>
    </submittedName>
</protein>
<comment type="similarity">
    <text evidence="1">Belongs to the peptidase S12 family.</text>
</comment>
<feature type="domain" description="Beta-lactamase-related" evidence="2">
    <location>
        <begin position="8"/>
        <end position="300"/>
    </location>
</feature>
<dbReference type="InterPro" id="IPR021860">
    <property type="entry name" value="Peptidase_S12_Pab87-rel_C"/>
</dbReference>
<keyword evidence="5" id="KW-1185">Reference proteome</keyword>
<accession>A0A8E2JT31</accession>
<feature type="domain" description="Peptidase S12 Pab87-related C-terminal" evidence="3">
    <location>
        <begin position="350"/>
        <end position="465"/>
    </location>
</feature>
<name>A0A8E2JT31_9PEZI</name>
<dbReference type="PANTHER" id="PTHR46825">
    <property type="entry name" value="D-ALANYL-D-ALANINE-CARBOXYPEPTIDASE/ENDOPEPTIDASE AMPH"/>
    <property type="match status" value="1"/>
</dbReference>
<dbReference type="Gene3D" id="3.40.710.10">
    <property type="entry name" value="DD-peptidase/beta-lactamase superfamily"/>
    <property type="match status" value="1"/>
</dbReference>
<dbReference type="Pfam" id="PF00144">
    <property type="entry name" value="Beta-lactamase"/>
    <property type="match status" value="1"/>
</dbReference>
<dbReference type="Pfam" id="PF11954">
    <property type="entry name" value="DUF3471"/>
    <property type="match status" value="1"/>
</dbReference>
<sequence>MNIIKRFHIPGLSISVIEGNLTFAKGYGMAEYPDEKATPETLYYTGSTTKSFTAASTLILIEESANSAQPSKLSTPISSLIREDFVLEDEYATTHVTLEDALSHRLGMPRHDLSYGGYNFTIRDIVRRLRYLPLSAELQTEWQYYNIMYVTISYVIETITKTWLGEFLRIRIWAPLCMHSTFFSLRDAQKSEVADGPKLARGYYWNNRTKEFIPQAFLDTPENSGAGNVISNVLDYAKYLRALIDMDTRILTKNSYRTLRQAKFLAPAPVGPLTLSGMYGLGWEVAIYRNAEVFSHGGSFALMDRVFKTPIEDRYNWVAKFDRDGRIAQELRNNATKRLYPDAPSSRNRLRPTLPLTSYTGTYTHPGYQNMTLTIVETYRERTDSFTKQLHADVLERTWKHTLDFKHITGDYFIAWADAPKDNPNALFEGNVFKSQFRINAEGKPYELGIAYEPKMDNDMIWFRRTM</sequence>
<evidence type="ECO:0000259" key="2">
    <source>
        <dbReference type="Pfam" id="PF00144"/>
    </source>
</evidence>
<dbReference type="SUPFAM" id="SSF56601">
    <property type="entry name" value="beta-lactamase/transpeptidase-like"/>
    <property type="match status" value="1"/>
</dbReference>
<evidence type="ECO:0000256" key="1">
    <source>
        <dbReference type="ARBA" id="ARBA00038215"/>
    </source>
</evidence>
<dbReference type="OrthoDB" id="552049at2759"/>
<reference evidence="4 5" key="1">
    <citation type="journal article" date="2016" name="Nat. Commun.">
        <title>Ectomycorrhizal ecology is imprinted in the genome of the dominant symbiotic fungus Cenococcum geophilum.</title>
        <authorList>
            <consortium name="DOE Joint Genome Institute"/>
            <person name="Peter M."/>
            <person name="Kohler A."/>
            <person name="Ohm R.A."/>
            <person name="Kuo A."/>
            <person name="Krutzmann J."/>
            <person name="Morin E."/>
            <person name="Arend M."/>
            <person name="Barry K.W."/>
            <person name="Binder M."/>
            <person name="Choi C."/>
            <person name="Clum A."/>
            <person name="Copeland A."/>
            <person name="Grisel N."/>
            <person name="Haridas S."/>
            <person name="Kipfer T."/>
            <person name="LaButti K."/>
            <person name="Lindquist E."/>
            <person name="Lipzen A."/>
            <person name="Maire R."/>
            <person name="Meier B."/>
            <person name="Mihaltcheva S."/>
            <person name="Molinier V."/>
            <person name="Murat C."/>
            <person name="Poggeler S."/>
            <person name="Quandt C.A."/>
            <person name="Sperisen C."/>
            <person name="Tritt A."/>
            <person name="Tisserant E."/>
            <person name="Crous P.W."/>
            <person name="Henrissat B."/>
            <person name="Nehls U."/>
            <person name="Egli S."/>
            <person name="Spatafora J.W."/>
            <person name="Grigoriev I.V."/>
            <person name="Martin F.M."/>
        </authorList>
    </citation>
    <scope>NUCLEOTIDE SEQUENCE [LARGE SCALE GENOMIC DNA]</scope>
    <source>
        <strain evidence="4 5">CBS 207.34</strain>
    </source>
</reference>